<dbReference type="InterPro" id="IPR002123">
    <property type="entry name" value="Plipid/glycerol_acylTrfase"/>
</dbReference>
<dbReference type="GO" id="GO:0035965">
    <property type="term" value="P:cardiolipin acyl-chain remodeling"/>
    <property type="evidence" value="ECO:0007669"/>
    <property type="project" value="TreeGrafter"/>
</dbReference>
<evidence type="ECO:0000256" key="1">
    <source>
        <dbReference type="ARBA" id="ARBA00004137"/>
    </source>
</evidence>
<dbReference type="AlphaFoldDB" id="U4KYG5"/>
<evidence type="ECO:0000256" key="9">
    <source>
        <dbReference type="ARBA" id="ARBA00023315"/>
    </source>
</evidence>
<accession>U4KYG5</accession>
<dbReference type="GO" id="GO:0047184">
    <property type="term" value="F:1-acylglycerophosphocholine O-acyltransferase activity"/>
    <property type="evidence" value="ECO:0007669"/>
    <property type="project" value="TreeGrafter"/>
</dbReference>
<keyword evidence="7" id="KW-0496">Mitochondrion</keyword>
<dbReference type="PANTHER" id="PTHR12497:SF0">
    <property type="entry name" value="TAFAZZIN"/>
    <property type="match status" value="1"/>
</dbReference>
<evidence type="ECO:0000256" key="10">
    <source>
        <dbReference type="ARBA" id="ARBA00024323"/>
    </source>
</evidence>
<dbReference type="STRING" id="1076935.U4KYG5"/>
<evidence type="ECO:0000256" key="13">
    <source>
        <dbReference type="SAM" id="MobiDB-lite"/>
    </source>
</evidence>
<evidence type="ECO:0000259" key="14">
    <source>
        <dbReference type="SMART" id="SM00563"/>
    </source>
</evidence>
<dbReference type="PRINTS" id="PR00979">
    <property type="entry name" value="TAFAZZIN"/>
</dbReference>
<feature type="region of interest" description="Disordered" evidence="13">
    <location>
        <begin position="247"/>
        <end position="283"/>
    </location>
</feature>
<sequence>MELPLLAVSLVAELTPRLRTSEPPQLLHPAFSSPTLIDDPLLFGILPPRHLLPNRWSLGSADICFTTPLKTAFFSSGHVLPTYRLHRSPSLGGLWQPTLHLLPRLLDKGEWVHIFPEGRIQQHPLHQMRYFKWGVARGILEAEQHPVVVAIWLQGLEEVMGEDRGWPRWLPRGGKRVRIVVGAPNEEGWEDLRGRWKELVKKEEGRGVRVTGDLGSWELRQGEEAKALRVEATRRVREMVLELRRGEGWPEEEQGAGTPEYYQTPGMREKEGLLADGARVKDT</sequence>
<proteinExistence type="inferred from homology"/>
<dbReference type="GO" id="GO:0005741">
    <property type="term" value="C:mitochondrial outer membrane"/>
    <property type="evidence" value="ECO:0007669"/>
    <property type="project" value="UniProtKB-SubCell"/>
</dbReference>
<feature type="domain" description="Phospholipid/glycerol acyltransferase" evidence="14">
    <location>
        <begin position="34"/>
        <end position="156"/>
    </location>
</feature>
<comment type="similarity">
    <text evidence="2 12">Belongs to the taffazin family.</text>
</comment>
<evidence type="ECO:0000256" key="6">
    <source>
        <dbReference type="ARBA" id="ARBA00023098"/>
    </source>
</evidence>
<reference evidence="15 16" key="1">
    <citation type="journal article" date="2013" name="PLoS Genet.">
        <title>The genome and development-dependent transcriptomes of Pyronema confluens: a window into fungal evolution.</title>
        <authorList>
            <person name="Traeger S."/>
            <person name="Altegoer F."/>
            <person name="Freitag M."/>
            <person name="Gabaldon T."/>
            <person name="Kempken F."/>
            <person name="Kumar A."/>
            <person name="Marcet-Houben M."/>
            <person name="Poggeler S."/>
            <person name="Stajich J.E."/>
            <person name="Nowrousian M."/>
        </authorList>
    </citation>
    <scope>NUCLEOTIDE SEQUENCE [LARGE SCALE GENOMIC DNA]</scope>
    <source>
        <strain evidence="16">CBS 100304</strain>
        <tissue evidence="15">Vegetative mycelium</tissue>
    </source>
</reference>
<dbReference type="GO" id="GO:0007007">
    <property type="term" value="P:inner mitochondrial membrane organization"/>
    <property type="evidence" value="ECO:0007669"/>
    <property type="project" value="TreeGrafter"/>
</dbReference>
<organism evidence="15 16">
    <name type="scientific">Pyronema omphalodes (strain CBS 100304)</name>
    <name type="common">Pyronema confluens</name>
    <dbReference type="NCBI Taxonomy" id="1076935"/>
    <lineage>
        <taxon>Eukaryota</taxon>
        <taxon>Fungi</taxon>
        <taxon>Dikarya</taxon>
        <taxon>Ascomycota</taxon>
        <taxon>Pezizomycotina</taxon>
        <taxon>Pezizomycetes</taxon>
        <taxon>Pezizales</taxon>
        <taxon>Pyronemataceae</taxon>
        <taxon>Pyronema</taxon>
    </lineage>
</organism>
<keyword evidence="5" id="KW-0999">Mitochondrion inner membrane</keyword>
<dbReference type="OrthoDB" id="193467at2759"/>
<dbReference type="EMBL" id="HF935349">
    <property type="protein sequence ID" value="CCX07282.1"/>
    <property type="molecule type" value="Genomic_DNA"/>
</dbReference>
<dbReference type="Pfam" id="PF01553">
    <property type="entry name" value="Acyltransferase"/>
    <property type="match status" value="1"/>
</dbReference>
<dbReference type="OMA" id="IMRYFKW"/>
<keyword evidence="4" id="KW-1000">Mitochondrion outer membrane</keyword>
<protein>
    <recommendedName>
        <fullName evidence="12">Tafazzin family protein</fullName>
    </recommendedName>
</protein>
<keyword evidence="9 15" id="KW-0012">Acyltransferase</keyword>
<keyword evidence="3 15" id="KW-0808">Transferase</keyword>
<keyword evidence="6" id="KW-0443">Lipid metabolism</keyword>
<keyword evidence="8" id="KW-0472">Membrane</keyword>
<evidence type="ECO:0000256" key="7">
    <source>
        <dbReference type="ARBA" id="ARBA00023128"/>
    </source>
</evidence>
<evidence type="ECO:0000256" key="4">
    <source>
        <dbReference type="ARBA" id="ARBA00022787"/>
    </source>
</evidence>
<comment type="subcellular location">
    <subcellularLocation>
        <location evidence="1">Mitochondrion inner membrane</location>
        <topology evidence="1">Peripheral membrane protein</topology>
        <orientation evidence="1">Intermembrane side</orientation>
    </subcellularLocation>
    <subcellularLocation>
        <location evidence="10">Mitochondrion outer membrane</location>
        <topology evidence="10">Peripheral membrane protein</topology>
        <orientation evidence="10">Intermembrane side</orientation>
    </subcellularLocation>
</comment>
<evidence type="ECO:0000313" key="15">
    <source>
        <dbReference type="EMBL" id="CCX07282.1"/>
    </source>
</evidence>
<dbReference type="SMART" id="SM00563">
    <property type="entry name" value="PlsC"/>
    <property type="match status" value="1"/>
</dbReference>
<dbReference type="PANTHER" id="PTHR12497">
    <property type="entry name" value="TAZ PROTEIN TAFAZZIN"/>
    <property type="match status" value="1"/>
</dbReference>
<name>U4KYG5_PYROM</name>
<dbReference type="GO" id="GO:0005743">
    <property type="term" value="C:mitochondrial inner membrane"/>
    <property type="evidence" value="ECO:0007669"/>
    <property type="project" value="UniProtKB-SubCell"/>
</dbReference>
<feature type="compositionally biased region" description="Basic and acidic residues" evidence="13">
    <location>
        <begin position="267"/>
        <end position="283"/>
    </location>
</feature>
<dbReference type="Proteomes" id="UP000018144">
    <property type="component" value="Unassembled WGS sequence"/>
</dbReference>
<comment type="catalytic activity">
    <reaction evidence="11">
        <text>1'-[1,2-diacyl-sn-glycero-3-phospho],3'-[1-acyl-sn-glycero-3-phospho]-glycerol + a 1,2-diacyl-sn-glycero-3-phosphocholine = a cardiolipin + a 1-acyl-sn-glycero-3-phosphocholine</text>
        <dbReference type="Rhea" id="RHEA:33731"/>
        <dbReference type="ChEBI" id="CHEBI:57643"/>
        <dbReference type="ChEBI" id="CHEBI:58168"/>
        <dbReference type="ChEBI" id="CHEBI:62237"/>
        <dbReference type="ChEBI" id="CHEBI:64743"/>
    </reaction>
    <physiologicalReaction direction="left-to-right" evidence="11">
        <dbReference type="Rhea" id="RHEA:33732"/>
    </physiologicalReaction>
    <physiologicalReaction direction="right-to-left" evidence="11">
        <dbReference type="Rhea" id="RHEA:33733"/>
    </physiologicalReaction>
</comment>
<gene>
    <name evidence="15" type="ORF">PCON_06871</name>
</gene>
<dbReference type="eggNOG" id="KOG2847">
    <property type="taxonomic scope" value="Eukaryota"/>
</dbReference>
<evidence type="ECO:0000256" key="3">
    <source>
        <dbReference type="ARBA" id="ARBA00022679"/>
    </source>
</evidence>
<evidence type="ECO:0000256" key="12">
    <source>
        <dbReference type="RuleBase" id="RU365062"/>
    </source>
</evidence>
<dbReference type="InterPro" id="IPR000872">
    <property type="entry name" value="Tafazzin"/>
</dbReference>
<evidence type="ECO:0000256" key="5">
    <source>
        <dbReference type="ARBA" id="ARBA00022792"/>
    </source>
</evidence>
<keyword evidence="16" id="KW-1185">Reference proteome</keyword>
<evidence type="ECO:0000256" key="8">
    <source>
        <dbReference type="ARBA" id="ARBA00023136"/>
    </source>
</evidence>
<evidence type="ECO:0000256" key="2">
    <source>
        <dbReference type="ARBA" id="ARBA00010524"/>
    </source>
</evidence>
<evidence type="ECO:0000313" key="16">
    <source>
        <dbReference type="Proteomes" id="UP000018144"/>
    </source>
</evidence>
<evidence type="ECO:0000256" key="11">
    <source>
        <dbReference type="ARBA" id="ARBA00047906"/>
    </source>
</evidence>